<dbReference type="Pfam" id="PF01627">
    <property type="entry name" value="Hpt"/>
    <property type="match status" value="1"/>
</dbReference>
<evidence type="ECO:0000313" key="4">
    <source>
        <dbReference type="EMBL" id="ALS99305.1"/>
    </source>
</evidence>
<gene>
    <name evidence="4" type="ORF">AT746_14260</name>
</gene>
<keyword evidence="5" id="KW-1185">Reference proteome</keyword>
<dbReference type="KEGG" id="lal:AT746_14260"/>
<feature type="modified residue" description="Phosphohistidine" evidence="2">
    <location>
        <position position="55"/>
    </location>
</feature>
<proteinExistence type="predicted"/>
<dbReference type="AlphaFoldDB" id="A0A0U3B6W3"/>
<evidence type="ECO:0000313" key="5">
    <source>
        <dbReference type="Proteomes" id="UP000068447"/>
    </source>
</evidence>
<sequence>MSINLAKISDFVGELTEQELIQLVESFESTLIARRGELQVARGERDYCRIVRLTHNLKSNALYFGAEELHETCQAGERLFSSSGFTEIQLSDWFDEFEAACDDVLQCIEQVLKDKHHDQETRER</sequence>
<dbReference type="Proteomes" id="UP000068447">
    <property type="component" value="Chromosome"/>
</dbReference>
<evidence type="ECO:0000259" key="3">
    <source>
        <dbReference type="PROSITE" id="PS50894"/>
    </source>
</evidence>
<dbReference type="OrthoDB" id="9864985at2"/>
<protein>
    <recommendedName>
        <fullName evidence="3">HPt domain-containing protein</fullName>
    </recommendedName>
</protein>
<dbReference type="RefSeq" id="WP_062481421.1">
    <property type="nucleotide sequence ID" value="NZ_CP013650.1"/>
</dbReference>
<keyword evidence="1" id="KW-0902">Two-component regulatory system</keyword>
<dbReference type="InterPro" id="IPR036641">
    <property type="entry name" value="HPT_dom_sf"/>
</dbReference>
<dbReference type="GO" id="GO:0000160">
    <property type="term" value="P:phosphorelay signal transduction system"/>
    <property type="evidence" value="ECO:0007669"/>
    <property type="project" value="UniProtKB-KW"/>
</dbReference>
<dbReference type="InterPro" id="IPR008207">
    <property type="entry name" value="Sig_transdc_His_kin_Hpt_dom"/>
</dbReference>
<dbReference type="SUPFAM" id="SSF47226">
    <property type="entry name" value="Histidine-containing phosphotransfer domain, HPT domain"/>
    <property type="match status" value="1"/>
</dbReference>
<evidence type="ECO:0000256" key="1">
    <source>
        <dbReference type="ARBA" id="ARBA00023012"/>
    </source>
</evidence>
<reference evidence="4 5" key="1">
    <citation type="submission" date="2015-12" db="EMBL/GenBank/DDBJ databases">
        <title>Complete genome of Lacimicrobium alkaliphilum KCTC 32984.</title>
        <authorList>
            <person name="Kim S.-G."/>
            <person name="Lee Y.-J."/>
        </authorList>
    </citation>
    <scope>NUCLEOTIDE SEQUENCE [LARGE SCALE GENOMIC DNA]</scope>
    <source>
        <strain evidence="4 5">YelD216</strain>
    </source>
</reference>
<organism evidence="4 5">
    <name type="scientific">Lacimicrobium alkaliphilum</name>
    <dbReference type="NCBI Taxonomy" id="1526571"/>
    <lineage>
        <taxon>Bacteria</taxon>
        <taxon>Pseudomonadati</taxon>
        <taxon>Pseudomonadota</taxon>
        <taxon>Gammaproteobacteria</taxon>
        <taxon>Alteromonadales</taxon>
        <taxon>Alteromonadaceae</taxon>
        <taxon>Lacimicrobium</taxon>
    </lineage>
</organism>
<feature type="domain" description="HPt" evidence="3">
    <location>
        <begin position="16"/>
        <end position="111"/>
    </location>
</feature>
<dbReference type="Gene3D" id="1.20.120.160">
    <property type="entry name" value="HPT domain"/>
    <property type="match status" value="1"/>
</dbReference>
<keyword evidence="2" id="KW-0597">Phosphoprotein</keyword>
<dbReference type="STRING" id="1526571.AT746_14260"/>
<dbReference type="GO" id="GO:0004672">
    <property type="term" value="F:protein kinase activity"/>
    <property type="evidence" value="ECO:0007669"/>
    <property type="project" value="UniProtKB-ARBA"/>
</dbReference>
<evidence type="ECO:0000256" key="2">
    <source>
        <dbReference type="PROSITE-ProRule" id="PRU00110"/>
    </source>
</evidence>
<accession>A0A0U3B6W3</accession>
<dbReference type="EMBL" id="CP013650">
    <property type="protein sequence ID" value="ALS99305.1"/>
    <property type="molecule type" value="Genomic_DNA"/>
</dbReference>
<dbReference type="PROSITE" id="PS50894">
    <property type="entry name" value="HPT"/>
    <property type="match status" value="1"/>
</dbReference>
<name>A0A0U3B6W3_9ALTE</name>